<dbReference type="AlphaFoldDB" id="A0A1M7UV65"/>
<dbReference type="Proteomes" id="UP000184096">
    <property type="component" value="Chromosome I"/>
</dbReference>
<evidence type="ECO:0000313" key="2">
    <source>
        <dbReference type="EMBL" id="SHN86859.1"/>
    </source>
</evidence>
<sequence>MSTASKKRGLGNRIFGRWKIIVTLGVLCAAALHMPGWPRPLIDPALSNVLTADYVGATAGENLSTTPGGKPAELFGLDTEPVFGGALPEKWRRVEARITRDREAIAQCRVSHSCSAPAQKLIDLSLEGAGRSSRARVGLINRAVDLAIRPVSDEKQWGVPDRWSDPFETLISERGDCEDYAILKYTALLEAGFPKEALKIVVWKNRWPEEDHAVLAVRVDNQWLILDNVTLALVRDTDVRRVIPEFVLDGQGVRRLISNSWLRKLSS</sequence>
<keyword evidence="1" id="KW-0472">Membrane</keyword>
<dbReference type="PANTHER" id="PTHR39327:SF1">
    <property type="entry name" value="BLR5470 PROTEIN"/>
    <property type="match status" value="1"/>
</dbReference>
<dbReference type="InterPro" id="IPR038765">
    <property type="entry name" value="Papain-like_cys_pep_sf"/>
</dbReference>
<name>A0A1M7UV65_9BRAD</name>
<keyword evidence="1" id="KW-1133">Transmembrane helix</keyword>
<dbReference type="InterPro" id="IPR010319">
    <property type="entry name" value="Transglutaminase-like_Cys_pept"/>
</dbReference>
<protein>
    <submittedName>
        <fullName evidence="2">Transglutaminase-like cysteine proteinase BTLCP</fullName>
    </submittedName>
</protein>
<keyword evidence="1" id="KW-0812">Transmembrane</keyword>
<reference evidence="3" key="1">
    <citation type="submission" date="2016-11" db="EMBL/GenBank/DDBJ databases">
        <authorList>
            <person name="Varghese N."/>
            <person name="Submissions S."/>
        </authorList>
    </citation>
    <scope>NUCLEOTIDE SEQUENCE [LARGE SCALE GENOMIC DNA]</scope>
    <source>
        <strain evidence="3">GAS401</strain>
    </source>
</reference>
<evidence type="ECO:0000313" key="3">
    <source>
        <dbReference type="Proteomes" id="UP000184096"/>
    </source>
</evidence>
<dbReference type="Gene3D" id="3.10.620.30">
    <property type="match status" value="1"/>
</dbReference>
<proteinExistence type="predicted"/>
<feature type="transmembrane region" description="Helical" evidence="1">
    <location>
        <begin position="20"/>
        <end position="37"/>
    </location>
</feature>
<gene>
    <name evidence="2" type="ORF">SAMN05444170_6870</name>
</gene>
<dbReference type="SUPFAM" id="SSF54001">
    <property type="entry name" value="Cysteine proteinases"/>
    <property type="match status" value="1"/>
</dbReference>
<keyword evidence="3" id="KW-1185">Reference proteome</keyword>
<evidence type="ECO:0000256" key="1">
    <source>
        <dbReference type="SAM" id="Phobius"/>
    </source>
</evidence>
<dbReference type="EMBL" id="LT670849">
    <property type="protein sequence ID" value="SHN86859.1"/>
    <property type="molecule type" value="Genomic_DNA"/>
</dbReference>
<accession>A0A1M7UV65</accession>
<dbReference type="PANTHER" id="PTHR39327">
    <property type="match status" value="1"/>
</dbReference>
<dbReference type="Pfam" id="PF06035">
    <property type="entry name" value="Peptidase_C93"/>
    <property type="match status" value="1"/>
</dbReference>
<organism evidence="2 3">
    <name type="scientific">Bradyrhizobium erythrophlei</name>
    <dbReference type="NCBI Taxonomy" id="1437360"/>
    <lineage>
        <taxon>Bacteria</taxon>
        <taxon>Pseudomonadati</taxon>
        <taxon>Pseudomonadota</taxon>
        <taxon>Alphaproteobacteria</taxon>
        <taxon>Hyphomicrobiales</taxon>
        <taxon>Nitrobacteraceae</taxon>
        <taxon>Bradyrhizobium</taxon>
    </lineage>
</organism>